<dbReference type="AlphaFoldDB" id="A0AAU7D683"/>
<evidence type="ECO:0000313" key="1">
    <source>
        <dbReference type="EMBL" id="XBH13268.1"/>
    </source>
</evidence>
<dbReference type="EMBL" id="CP121195">
    <property type="protein sequence ID" value="XBH13268.1"/>
    <property type="molecule type" value="Genomic_DNA"/>
</dbReference>
<dbReference type="RefSeq" id="WP_348269750.1">
    <property type="nucleotide sequence ID" value="NZ_CP121195.1"/>
</dbReference>
<accession>A0AAU7D683</accession>
<proteinExistence type="predicted"/>
<protein>
    <submittedName>
        <fullName evidence="1">Uncharacterized protein</fullName>
    </submittedName>
</protein>
<name>A0AAU7D683_9BACT</name>
<gene>
    <name evidence="1" type="ORF">P8936_16505</name>
</gene>
<organism evidence="1">
    <name type="scientific">Edaphobacter paludis</name>
    <dbReference type="NCBI Taxonomy" id="3035702"/>
    <lineage>
        <taxon>Bacteria</taxon>
        <taxon>Pseudomonadati</taxon>
        <taxon>Acidobacteriota</taxon>
        <taxon>Terriglobia</taxon>
        <taxon>Terriglobales</taxon>
        <taxon>Acidobacteriaceae</taxon>
        <taxon>Edaphobacter</taxon>
    </lineage>
</organism>
<sequence length="43" mass="4966">MAKFPCKVYYPRENGEPKVLVAKDQDELDGLLRIGWKLEESAQ</sequence>
<reference evidence="1" key="1">
    <citation type="submission" date="2023-03" db="EMBL/GenBank/DDBJ databases">
        <title>Edaphobacter sp.</title>
        <authorList>
            <person name="Huber K.J."/>
            <person name="Papendorf J."/>
            <person name="Pilke C."/>
            <person name="Bunk B."/>
            <person name="Sproeer C."/>
            <person name="Pester M."/>
        </authorList>
    </citation>
    <scope>NUCLEOTIDE SEQUENCE</scope>
    <source>
        <strain evidence="1">DSM 109920</strain>
    </source>
</reference>